<dbReference type="AlphaFoldDB" id="A0AAW8CTT9"/>
<comment type="caution">
    <text evidence="1">The sequence shown here is derived from an EMBL/GenBank/DDBJ whole genome shotgun (WGS) entry which is preliminary data.</text>
</comment>
<organism evidence="1 2">
    <name type="scientific">Variovorax boronicumulans</name>
    <dbReference type="NCBI Taxonomy" id="436515"/>
    <lineage>
        <taxon>Bacteria</taxon>
        <taxon>Pseudomonadati</taxon>
        <taxon>Pseudomonadota</taxon>
        <taxon>Betaproteobacteria</taxon>
        <taxon>Burkholderiales</taxon>
        <taxon>Comamonadaceae</taxon>
        <taxon>Variovorax</taxon>
    </lineage>
</organism>
<dbReference type="Proteomes" id="UP001242045">
    <property type="component" value="Unassembled WGS sequence"/>
</dbReference>
<gene>
    <name evidence="1" type="ORF">J2W31_000367</name>
</gene>
<accession>A0AAW8CTT9</accession>
<reference evidence="1" key="1">
    <citation type="submission" date="2023-07" db="EMBL/GenBank/DDBJ databases">
        <title>Sorghum-associated microbial communities from plants grown in Nebraska, USA.</title>
        <authorList>
            <person name="Schachtman D."/>
        </authorList>
    </citation>
    <scope>NUCLEOTIDE SEQUENCE</scope>
    <source>
        <strain evidence="1">DS3754</strain>
    </source>
</reference>
<sequence length="81" mass="8607">MNNTSRYEFSLPLCSEAQQLQVEQVLKLPGAITTATVNRSMGSAGVTVQATFLPAHSPALMQAEVIARISPIGLLPMRVPG</sequence>
<proteinExistence type="predicted"/>
<evidence type="ECO:0000313" key="1">
    <source>
        <dbReference type="EMBL" id="MDP9891271.1"/>
    </source>
</evidence>
<protein>
    <submittedName>
        <fullName evidence="1">Uncharacterized protein</fullName>
    </submittedName>
</protein>
<dbReference type="EMBL" id="JAUSRD010000001">
    <property type="protein sequence ID" value="MDP9891271.1"/>
    <property type="molecule type" value="Genomic_DNA"/>
</dbReference>
<name>A0AAW8CTT9_9BURK</name>
<evidence type="ECO:0000313" key="2">
    <source>
        <dbReference type="Proteomes" id="UP001242045"/>
    </source>
</evidence>
<dbReference type="RefSeq" id="WP_013541031.1">
    <property type="nucleotide sequence ID" value="NZ_JAUSRD010000001.1"/>
</dbReference>